<dbReference type="GO" id="GO:0006207">
    <property type="term" value="P:'de novo' pyrimidine nucleobase biosynthetic process"/>
    <property type="evidence" value="ECO:0007669"/>
    <property type="project" value="InterPro"/>
</dbReference>
<feature type="binding site" evidence="9 11">
    <location>
        <position position="213"/>
    </location>
    <ligand>
        <name>substrate</name>
    </ligand>
</feature>
<feature type="active site" description="For OMPdecase activity" evidence="10">
    <location>
        <position position="62"/>
    </location>
</feature>
<dbReference type="AlphaFoldDB" id="A0A7G9GYM1"/>
<evidence type="ECO:0000256" key="3">
    <source>
        <dbReference type="ARBA" id="ARBA00011738"/>
    </source>
</evidence>
<dbReference type="Gene3D" id="3.20.20.70">
    <property type="entry name" value="Aldolase class I"/>
    <property type="match status" value="1"/>
</dbReference>
<dbReference type="KEGG" id="fho:H9Q81_03455"/>
<feature type="binding site" evidence="9 11">
    <location>
        <position position="121"/>
    </location>
    <ligand>
        <name>substrate</name>
    </ligand>
</feature>
<dbReference type="PANTHER" id="PTHR32119:SF2">
    <property type="entry name" value="OROTIDINE 5'-PHOSPHATE DECARBOXYLASE"/>
    <property type="match status" value="1"/>
</dbReference>
<feature type="domain" description="Orotidine 5'-phosphate decarboxylase" evidence="13">
    <location>
        <begin position="7"/>
        <end position="228"/>
    </location>
</feature>
<dbReference type="InterPro" id="IPR001754">
    <property type="entry name" value="OMPdeCOase_dom"/>
</dbReference>
<evidence type="ECO:0000256" key="10">
    <source>
        <dbReference type="PIRSR" id="PIRSR614732-1"/>
    </source>
</evidence>
<keyword evidence="5 9" id="KW-0665">Pyrimidine biosynthesis</keyword>
<feature type="active site" description="For OMPdecase activity" evidence="10">
    <location>
        <position position="64"/>
    </location>
</feature>
<comment type="subunit">
    <text evidence="3 9">Homodimer.</text>
</comment>
<dbReference type="Proteomes" id="UP000515913">
    <property type="component" value="Chromosome"/>
</dbReference>
<dbReference type="RefSeq" id="WP_101474775.1">
    <property type="nucleotide sequence ID" value="NZ_CP060637.1"/>
</dbReference>
<evidence type="ECO:0000313" key="14">
    <source>
        <dbReference type="EMBL" id="QNM15903.1"/>
    </source>
</evidence>
<gene>
    <name evidence="9 14" type="primary">pyrF</name>
    <name evidence="14" type="ORF">H9Q81_03455</name>
</gene>
<accession>A0A7G9GYM1</accession>
<dbReference type="UniPathway" id="UPA00070">
    <property type="reaction ID" value="UER00120"/>
</dbReference>
<dbReference type="InterPro" id="IPR014732">
    <property type="entry name" value="OMPdecase"/>
</dbReference>
<feature type="active site" description="For OMPdecase activity" evidence="10">
    <location>
        <position position="67"/>
    </location>
</feature>
<dbReference type="InterPro" id="IPR018089">
    <property type="entry name" value="OMPdecase_AS"/>
</dbReference>
<feature type="binding site" evidence="9 11">
    <location>
        <position position="212"/>
    </location>
    <ligand>
        <name>substrate</name>
    </ligand>
</feature>
<protein>
    <recommendedName>
        <fullName evidence="9">Orotidine 5'-phosphate decarboxylase</fullName>
        <ecNumber evidence="9">4.1.1.23</ecNumber>
    </recommendedName>
    <alternativeName>
        <fullName evidence="9">OMP decarboxylase</fullName>
        <shortName evidence="9">OMPDCase</shortName>
        <shortName evidence="9">OMPdecase</shortName>
    </alternativeName>
</protein>
<evidence type="ECO:0000256" key="1">
    <source>
        <dbReference type="ARBA" id="ARBA00002356"/>
    </source>
</evidence>
<evidence type="ECO:0000256" key="5">
    <source>
        <dbReference type="ARBA" id="ARBA00022975"/>
    </source>
</evidence>
<dbReference type="Pfam" id="PF00215">
    <property type="entry name" value="OMPdecase"/>
    <property type="match status" value="1"/>
</dbReference>
<dbReference type="NCBIfam" id="TIGR01740">
    <property type="entry name" value="pyrF"/>
    <property type="match status" value="1"/>
</dbReference>
<dbReference type="SUPFAM" id="SSF51366">
    <property type="entry name" value="Ribulose-phoshate binding barrel"/>
    <property type="match status" value="1"/>
</dbReference>
<comment type="function">
    <text evidence="1 9">Catalyzes the decarboxylation of orotidine 5'-monophosphate (OMP) to uridine 5'-monophosphate (UMP).</text>
</comment>
<dbReference type="InterPro" id="IPR013785">
    <property type="entry name" value="Aldolase_TIM"/>
</dbReference>
<feature type="binding site" evidence="9 11">
    <location>
        <position position="13"/>
    </location>
    <ligand>
        <name>substrate</name>
    </ligand>
</feature>
<dbReference type="HAMAP" id="MF_01200_B">
    <property type="entry name" value="OMPdecase_type1_B"/>
    <property type="match status" value="1"/>
</dbReference>
<dbReference type="PROSITE" id="PS00156">
    <property type="entry name" value="OMPDECASE"/>
    <property type="match status" value="1"/>
</dbReference>
<evidence type="ECO:0000256" key="12">
    <source>
        <dbReference type="RuleBase" id="RU000512"/>
    </source>
</evidence>
<keyword evidence="4 9" id="KW-0210">Decarboxylase</keyword>
<feature type="binding site" evidence="9 11">
    <location>
        <position position="192"/>
    </location>
    <ligand>
        <name>substrate</name>
    </ligand>
</feature>
<evidence type="ECO:0000256" key="9">
    <source>
        <dbReference type="HAMAP-Rule" id="MF_01200"/>
    </source>
</evidence>
<evidence type="ECO:0000256" key="2">
    <source>
        <dbReference type="ARBA" id="ARBA00004861"/>
    </source>
</evidence>
<evidence type="ECO:0000259" key="13">
    <source>
        <dbReference type="SMART" id="SM00934"/>
    </source>
</evidence>
<comment type="pathway">
    <text evidence="2 9 12">Pyrimidine metabolism; UMP biosynthesis via de novo pathway; UMP from orotate: step 2/2.</text>
</comment>
<evidence type="ECO:0000256" key="8">
    <source>
        <dbReference type="ARBA" id="ARBA00061012"/>
    </source>
</evidence>
<comment type="catalytic activity">
    <reaction evidence="7 9 12">
        <text>orotidine 5'-phosphate + H(+) = UMP + CO2</text>
        <dbReference type="Rhea" id="RHEA:11596"/>
        <dbReference type="ChEBI" id="CHEBI:15378"/>
        <dbReference type="ChEBI" id="CHEBI:16526"/>
        <dbReference type="ChEBI" id="CHEBI:57538"/>
        <dbReference type="ChEBI" id="CHEBI:57865"/>
        <dbReference type="EC" id="4.1.1.23"/>
    </reaction>
</comment>
<evidence type="ECO:0000313" key="15">
    <source>
        <dbReference type="Proteomes" id="UP000515913"/>
    </source>
</evidence>
<dbReference type="PANTHER" id="PTHR32119">
    <property type="entry name" value="OROTIDINE 5'-PHOSPHATE DECARBOXYLASE"/>
    <property type="match status" value="1"/>
</dbReference>
<proteinExistence type="inferred from homology"/>
<dbReference type="GO" id="GO:0044205">
    <property type="term" value="P:'de novo' UMP biosynthetic process"/>
    <property type="evidence" value="ECO:0007669"/>
    <property type="project" value="UniProtKB-UniRule"/>
</dbReference>
<keyword evidence="15" id="KW-1185">Reference proteome</keyword>
<feature type="binding site" evidence="9 11">
    <location>
        <position position="183"/>
    </location>
    <ligand>
        <name>substrate</name>
    </ligand>
</feature>
<dbReference type="CDD" id="cd04725">
    <property type="entry name" value="OMP_decarboxylase_like"/>
    <property type="match status" value="1"/>
</dbReference>
<dbReference type="FunFam" id="3.20.20.70:FF:000015">
    <property type="entry name" value="Orotidine 5'-phosphate decarboxylase"/>
    <property type="match status" value="1"/>
</dbReference>
<name>A0A7G9GYM1_9FUSO</name>
<dbReference type="GO" id="GO:0004590">
    <property type="term" value="F:orotidine-5'-phosphate decarboxylase activity"/>
    <property type="evidence" value="ECO:0007669"/>
    <property type="project" value="UniProtKB-UniRule"/>
</dbReference>
<dbReference type="GO" id="GO:0005829">
    <property type="term" value="C:cytosol"/>
    <property type="evidence" value="ECO:0007669"/>
    <property type="project" value="TreeGrafter"/>
</dbReference>
<dbReference type="InterPro" id="IPR047596">
    <property type="entry name" value="OMPdecase_bac"/>
</dbReference>
<dbReference type="EC" id="4.1.1.23" evidence="9"/>
<reference evidence="14 15" key="1">
    <citation type="submission" date="2020-08" db="EMBL/GenBank/DDBJ databases">
        <authorList>
            <person name="Liu C."/>
            <person name="Sun Q."/>
        </authorList>
    </citation>
    <scope>NUCLEOTIDE SEQUENCE [LARGE SCALE GENOMIC DNA]</scope>
    <source>
        <strain evidence="14 15">NSJ-57</strain>
    </source>
</reference>
<organism evidence="14 15">
    <name type="scientific">Fusobacterium hominis</name>
    <dbReference type="NCBI Taxonomy" id="2764326"/>
    <lineage>
        <taxon>Bacteria</taxon>
        <taxon>Fusobacteriati</taxon>
        <taxon>Fusobacteriota</taxon>
        <taxon>Fusobacteriia</taxon>
        <taxon>Fusobacteriales</taxon>
        <taxon>Fusobacteriaceae</taxon>
        <taxon>Fusobacterium</taxon>
    </lineage>
</organism>
<feature type="binding site" evidence="9">
    <location>
        <begin position="62"/>
        <end position="71"/>
    </location>
    <ligand>
        <name>substrate</name>
    </ligand>
</feature>
<evidence type="ECO:0000256" key="4">
    <source>
        <dbReference type="ARBA" id="ARBA00022793"/>
    </source>
</evidence>
<feature type="binding site" evidence="9 11">
    <location>
        <position position="35"/>
    </location>
    <ligand>
        <name>substrate</name>
    </ligand>
</feature>
<keyword evidence="6 9" id="KW-0456">Lyase</keyword>
<sequence>MYTAKDRMIIALDFSTMNEAIELIDKIADGATFYKVGLELFLNSKGEIIEYLAKKGKKVFLDLKFHDIPNTTAMASVFAAKQNVFMFNVHASGGKKMMKKVVEESKKVNGDNLIIGVTILTSLSEEDIEETFNSKYSLKELALNLANLAKESGLDGVVCSPWEAMSIKEKCGKDFKTVCPGVRPQWAATNDQQRIMTPKDAIKNGCDFLVVGRPITKSENPLKAAKMVEEEIFEGMKEAGLC</sequence>
<evidence type="ECO:0000256" key="6">
    <source>
        <dbReference type="ARBA" id="ARBA00023239"/>
    </source>
</evidence>
<feature type="active site" description="Proton donor" evidence="9">
    <location>
        <position position="64"/>
    </location>
</feature>
<dbReference type="EMBL" id="CP060637">
    <property type="protein sequence ID" value="QNM15903.1"/>
    <property type="molecule type" value="Genomic_DNA"/>
</dbReference>
<dbReference type="InterPro" id="IPR011060">
    <property type="entry name" value="RibuloseP-bd_barrel"/>
</dbReference>
<comment type="similarity">
    <text evidence="8 9">Belongs to the OMP decarboxylase family. Type 1 subfamily.</text>
</comment>
<dbReference type="NCBIfam" id="NF001273">
    <property type="entry name" value="PRK00230.1"/>
    <property type="match status" value="1"/>
</dbReference>
<evidence type="ECO:0000256" key="11">
    <source>
        <dbReference type="PIRSR" id="PIRSR614732-2"/>
    </source>
</evidence>
<dbReference type="SMART" id="SM00934">
    <property type="entry name" value="OMPdecase"/>
    <property type="match status" value="1"/>
</dbReference>
<evidence type="ECO:0000256" key="7">
    <source>
        <dbReference type="ARBA" id="ARBA00049157"/>
    </source>
</evidence>